<evidence type="ECO:0000313" key="2">
    <source>
        <dbReference type="EMBL" id="QLD28398.1"/>
    </source>
</evidence>
<feature type="domain" description="DUF4253" evidence="1">
    <location>
        <begin position="19"/>
        <end position="81"/>
    </location>
</feature>
<reference evidence="2 3" key="1">
    <citation type="submission" date="2020-07" db="EMBL/GenBank/DDBJ databases">
        <title>A bifunctional nitrone conjugated secondary metabolite targeting the ribosome.</title>
        <authorList>
            <person name="Limbrick E.M."/>
            <person name="Graf M."/>
            <person name="Derewacz D.K."/>
            <person name="Nguyen F."/>
            <person name="Spraggins J.M."/>
            <person name="Wieland M."/>
            <person name="Ynigez-Gutierrez A.E."/>
            <person name="Reisman B.J."/>
            <person name="Zinshteyn B."/>
            <person name="McCulloch K."/>
            <person name="Iverson T.M."/>
            <person name="Green R."/>
            <person name="Wilson D.N."/>
            <person name="Bachmann B.O."/>
        </authorList>
    </citation>
    <scope>NUCLEOTIDE SEQUENCE [LARGE SCALE GENOMIC DNA]</scope>
    <source>
        <strain evidence="3">aurantiaca</strain>
    </source>
</reference>
<name>A0A7H8XVC4_9ACTN</name>
<dbReference type="EMBL" id="CP058322">
    <property type="protein sequence ID" value="QLD28398.1"/>
    <property type="molecule type" value="Genomic_DNA"/>
</dbReference>
<sequence length="81" mass="8663">MTGSARVAPPGGRDRRPRTVGVGFDTLQLSVAAPPTAAGHALRVAAEHLAFCPDNVRQGSGSLAAYAEEIRGRQSWSFWWD</sequence>
<protein>
    <submittedName>
        <fullName evidence="2">DUF4253 domain-containing protein</fullName>
    </submittedName>
</protein>
<proteinExistence type="predicted"/>
<gene>
    <name evidence="2" type="ORF">HXZ27_07215</name>
</gene>
<dbReference type="Pfam" id="PF14062">
    <property type="entry name" value="DUF4253"/>
    <property type="match status" value="1"/>
</dbReference>
<dbReference type="KEGG" id="mcab:HXZ27_07215"/>
<organism evidence="2 3">
    <name type="scientific">Micromonospora carbonacea</name>
    <dbReference type="NCBI Taxonomy" id="47853"/>
    <lineage>
        <taxon>Bacteria</taxon>
        <taxon>Bacillati</taxon>
        <taxon>Actinomycetota</taxon>
        <taxon>Actinomycetes</taxon>
        <taxon>Micromonosporales</taxon>
        <taxon>Micromonosporaceae</taxon>
        <taxon>Micromonospora</taxon>
    </lineage>
</organism>
<evidence type="ECO:0000313" key="3">
    <source>
        <dbReference type="Proteomes" id="UP000509335"/>
    </source>
</evidence>
<dbReference type="Proteomes" id="UP000509335">
    <property type="component" value="Chromosome"/>
</dbReference>
<evidence type="ECO:0000259" key="1">
    <source>
        <dbReference type="Pfam" id="PF14062"/>
    </source>
</evidence>
<dbReference type="InterPro" id="IPR025349">
    <property type="entry name" value="DUF4253"/>
</dbReference>
<dbReference type="AlphaFoldDB" id="A0A7H8XVC4"/>
<accession>A0A7H8XVC4</accession>